<protein>
    <submittedName>
        <fullName evidence="2">Thermonuclease family protein</fullName>
    </submittedName>
</protein>
<keyword evidence="3" id="KW-1185">Reference proteome</keyword>
<evidence type="ECO:0000313" key="3">
    <source>
        <dbReference type="Proteomes" id="UP001320831"/>
    </source>
</evidence>
<dbReference type="Pfam" id="PF00565">
    <property type="entry name" value="SNase"/>
    <property type="match status" value="1"/>
</dbReference>
<proteinExistence type="predicted"/>
<gene>
    <name evidence="2" type="ORF">N5A92_10865</name>
</gene>
<dbReference type="InterPro" id="IPR016071">
    <property type="entry name" value="Staphylococal_nuclease_OB-fold"/>
</dbReference>
<name>A0ABT2LLR2_9HYPH</name>
<accession>A0ABT2LLR2</accession>
<sequence>MSVWRRRRRGWGRTSRARRYGDWALALAVLALLTLTAARLDRVATRQVAGAVTLSDGDSLWLAGEPVRLRGIDAPELSQECSRDGRAYPCGRRARQALAELTDGLAVSCEGWERDRYGRLLARCAAGGRDLGQAMVELGWAISYGDYRGAEAEARGAGRGLWAGTFRTPHDWRADRRSIDEVPHDWIGQALNFLRQLLWGQDVA</sequence>
<evidence type="ECO:0000313" key="2">
    <source>
        <dbReference type="EMBL" id="MCT7375531.1"/>
    </source>
</evidence>
<dbReference type="SMART" id="SM00318">
    <property type="entry name" value="SNc"/>
    <property type="match status" value="1"/>
</dbReference>
<evidence type="ECO:0000259" key="1">
    <source>
        <dbReference type="PROSITE" id="PS50830"/>
    </source>
</evidence>
<feature type="domain" description="TNase-like" evidence="1">
    <location>
        <begin position="45"/>
        <end position="164"/>
    </location>
</feature>
<dbReference type="PANTHER" id="PTHR12302:SF26">
    <property type="entry name" value="BLR1266 PROTEIN"/>
    <property type="match status" value="1"/>
</dbReference>
<dbReference type="Proteomes" id="UP001320831">
    <property type="component" value="Unassembled WGS sequence"/>
</dbReference>
<organism evidence="2 3">
    <name type="scientific">Chelativorans salis</name>
    <dbReference type="NCBI Taxonomy" id="2978478"/>
    <lineage>
        <taxon>Bacteria</taxon>
        <taxon>Pseudomonadati</taxon>
        <taxon>Pseudomonadota</taxon>
        <taxon>Alphaproteobacteria</taxon>
        <taxon>Hyphomicrobiales</taxon>
        <taxon>Phyllobacteriaceae</taxon>
        <taxon>Chelativorans</taxon>
    </lineage>
</organism>
<dbReference type="InterPro" id="IPR035437">
    <property type="entry name" value="SNase_OB-fold_sf"/>
</dbReference>
<comment type="caution">
    <text evidence="2">The sequence shown here is derived from an EMBL/GenBank/DDBJ whole genome shotgun (WGS) entry which is preliminary data.</text>
</comment>
<reference evidence="2 3" key="1">
    <citation type="submission" date="2022-09" db="EMBL/GenBank/DDBJ databases">
        <title>Chelativorans salina sp. nov., a novel slightly halophilic bacterium isolated from a saline lake sediment enrichment.</title>
        <authorList>
            <person name="Gao L."/>
            <person name="Fang B.-Z."/>
            <person name="Li W.-J."/>
        </authorList>
    </citation>
    <scope>NUCLEOTIDE SEQUENCE [LARGE SCALE GENOMIC DNA]</scope>
    <source>
        <strain evidence="2 3">EGI FJ00035</strain>
    </source>
</reference>
<dbReference type="SUPFAM" id="SSF50199">
    <property type="entry name" value="Staphylococcal nuclease"/>
    <property type="match status" value="1"/>
</dbReference>
<dbReference type="RefSeq" id="WP_260902581.1">
    <property type="nucleotide sequence ID" value="NZ_JAOCZP010000003.1"/>
</dbReference>
<dbReference type="PANTHER" id="PTHR12302">
    <property type="entry name" value="EBNA2 BINDING PROTEIN P100"/>
    <property type="match status" value="1"/>
</dbReference>
<dbReference type="Gene3D" id="2.40.50.90">
    <property type="match status" value="1"/>
</dbReference>
<dbReference type="EMBL" id="JAOCZP010000003">
    <property type="protein sequence ID" value="MCT7375531.1"/>
    <property type="molecule type" value="Genomic_DNA"/>
</dbReference>
<dbReference type="PROSITE" id="PS50830">
    <property type="entry name" value="TNASE_3"/>
    <property type="match status" value="1"/>
</dbReference>